<dbReference type="InterPro" id="IPR046037">
    <property type="entry name" value="DUF5995"/>
</dbReference>
<dbReference type="InterPro" id="IPR011600">
    <property type="entry name" value="Pept_C14_caspase"/>
</dbReference>
<evidence type="ECO:0000259" key="2">
    <source>
        <dbReference type="Pfam" id="PF09995"/>
    </source>
</evidence>
<dbReference type="GO" id="GO:0004197">
    <property type="term" value="F:cysteine-type endopeptidase activity"/>
    <property type="evidence" value="ECO:0007669"/>
    <property type="project" value="InterPro"/>
</dbReference>
<feature type="domain" description="Peptidase C14 caspase" evidence="1">
    <location>
        <begin position="17"/>
        <end position="279"/>
    </location>
</feature>
<organism evidence="4 5">
    <name type="scientific">Fibrisoma montanum</name>
    <dbReference type="NCBI Taxonomy" id="2305895"/>
    <lineage>
        <taxon>Bacteria</taxon>
        <taxon>Pseudomonadati</taxon>
        <taxon>Bacteroidota</taxon>
        <taxon>Cytophagia</taxon>
        <taxon>Cytophagales</taxon>
        <taxon>Spirosomataceae</taxon>
        <taxon>Fibrisoma</taxon>
    </lineage>
</organism>
<dbReference type="GO" id="GO:0016788">
    <property type="term" value="F:hydrolase activity, acting on ester bonds"/>
    <property type="evidence" value="ECO:0007669"/>
    <property type="project" value="UniProtKB-ARBA"/>
</dbReference>
<protein>
    <submittedName>
        <fullName evidence="4">DUF2236 domain-containing protein</fullName>
    </submittedName>
</protein>
<dbReference type="Gene3D" id="3.40.50.1460">
    <property type="match status" value="1"/>
</dbReference>
<dbReference type="Pfam" id="PF19458">
    <property type="entry name" value="DUF5995"/>
    <property type="match status" value="1"/>
</dbReference>
<dbReference type="InterPro" id="IPR018713">
    <property type="entry name" value="MPAB/Lcp_cat_dom"/>
</dbReference>
<evidence type="ECO:0000259" key="3">
    <source>
        <dbReference type="Pfam" id="PF13472"/>
    </source>
</evidence>
<evidence type="ECO:0000259" key="1">
    <source>
        <dbReference type="Pfam" id="PF00656"/>
    </source>
</evidence>
<proteinExistence type="predicted"/>
<evidence type="ECO:0000313" key="5">
    <source>
        <dbReference type="Proteomes" id="UP000283523"/>
    </source>
</evidence>
<feature type="domain" description="SGNH hydrolase-type esterase" evidence="3">
    <location>
        <begin position="788"/>
        <end position="995"/>
    </location>
</feature>
<dbReference type="SUPFAM" id="SSF52266">
    <property type="entry name" value="SGNH hydrolase"/>
    <property type="match status" value="1"/>
</dbReference>
<accession>A0A418LXY2</accession>
<dbReference type="Gene3D" id="3.40.50.1110">
    <property type="entry name" value="SGNH hydrolase"/>
    <property type="match status" value="1"/>
</dbReference>
<dbReference type="OrthoDB" id="2546654at2"/>
<dbReference type="GO" id="GO:0006508">
    <property type="term" value="P:proteolysis"/>
    <property type="evidence" value="ECO:0007669"/>
    <property type="project" value="InterPro"/>
</dbReference>
<name>A0A418LXY2_9BACT</name>
<dbReference type="RefSeq" id="WP_119671353.1">
    <property type="nucleotide sequence ID" value="NZ_QXED01000013.1"/>
</dbReference>
<dbReference type="InterPro" id="IPR037473">
    <property type="entry name" value="Lcp-like"/>
</dbReference>
<dbReference type="InterPro" id="IPR013830">
    <property type="entry name" value="SGNH_hydro"/>
</dbReference>
<dbReference type="InterPro" id="IPR029030">
    <property type="entry name" value="Caspase-like_dom_sf"/>
</dbReference>
<sequence length="1676" mass="189094">MTTPNPTSTKADTPHLYALLVGIGAYKQVKALSGPVNDAQAVERYIQQLTDFNVHPLVLTDRQATKAAVIDGFLNHLIQAGPNDTVLFFFAGHGTQEDADPGLWPTETDRKLESLVCYDGDAGSPWNYLLADKELRYLIGKVSATGAHIATIFDCCHSGDNTRSADIVAELLSGRDVRERQIQPFAGWRPYEAFCFHNEFSEELLRDQGIGVVLPQGAHVQIAACQSDETAKEVDGEGVFTKSLLAVLKASHGQLSYQDLHNRVRQYLRFSYVQRPRVYTPDEKTDGLLNRGFLNRPVETGTVTASILYNNEKGWLLDVGAIHGVGQTARTIRLYDPITQTAHPVEVGEIGADYTILTIADDIRQRLDKAVVYRATVEGLLTQPIRLHYKNHDGLKSELTDWLASTDSGQPDSLDGIMILEDDEKQADYTLHSRNGLYYLARPCDENRPLVEPIRSDDPEKFTTLTRYLKQIARWQYLRDLRNPALDEPRLSVSITVGDSEPVSVTGANPDPVPVSFTKQADGTWSTSLTIRLTNTTNRPLFCTPLYLSRDFISDPTYLSKIHQLIKPGDSIELSQSDIYDSNIRYSPMGFGLEEVIRQYNWPKATEYFKLIVTTDPLSEVTLNFLTLEKLPDPPVLVLDDDRGGSKPPSTRTVALPQWSTQTITLDLINPEYNKVRLNELERMLAVPEDEQLVDDTAIRLEKNKRFMMADFALGLYYETDTTNPLHPTLKLRDELTVIQPDGERGLFKDLALNLANKAANWSQNRQYRQRLVSYPDELRIVAEGDSWFQYPFLLRDVVDYLSGVYTVYSVAAAGATLKDYLKDSRFTEAINAIKPGFFLLSGGGNDLLGEGFAELIADVPNPAQTGPERYLAHGFEKKLTDIEEHFKRIFELVSLANSQVKVLVHGYDYVVPAGSHKLPGGSVWMGNVLTQKGVSNPAEREAIARYVIDAFNERLRGVAAAFPNVTYLDLRGTIQRTERLADYWYDEIHPNDKGFLSVANQFVKQIRRLKGDSAAESDTTSSAADRWTDEFLWSKRQVGDPLADGVITTLLAENQKGEVDQIFQLLVQNRQFPNPAFYNLPEPVRKVVENYFTETRALPDFAEPFKLMTAADVFRQHGPKILFILLCKSLPLCYTCWRGAKVLYRTGRLRVHDGSLDSFTRRLMETAQFVVDMLTHDNFRHDGTAIVAAQKVRLMHAIIRHFAQERNWDTETYGIPINQEDQVGTLLSFSVVIIDGLEQLGITLTPDERAAYLHLWHVVGRMMGIDEDLLSENEADCRLLMSRILDQQAGPSVEGAALTEACIDLMTERMMIKPLQRLSPYFVRFFIGDNYADMLSVPTAEADESTLLKAVQWFDQSIRDLGNKNRILASLGRTFSHGMIRQILAFTNAAKKEQFYLPSALTDHWDETVLPDFRIPTLERIDDVIFYLDKVARHLRAQNNPMGYFCAVYKLVTQRVAEGLRLGVFENPLEMEQVDVGFGNRYFEALNQYFDGKPATGPWQVSFDAAKSLITTNQHIFVAANAHISFDLPIVVAEVYRGKDITRFMGDFERMNKLFDGMYTQMNDDIGRIFKPFGLAVEHLSQELIAMENKVMKAGRDLAWAKSLELHQARTDNEHRQLIDELEIESANRGRILTQPFALIGTVTEVIAQQEFGTVAHKVDVMLRTALLPVVPERL</sequence>
<dbReference type="PANTHER" id="PTHR37539">
    <property type="entry name" value="SECRETED PROTEIN-RELATED"/>
    <property type="match status" value="1"/>
</dbReference>
<dbReference type="GO" id="GO:0016491">
    <property type="term" value="F:oxidoreductase activity"/>
    <property type="evidence" value="ECO:0007669"/>
    <property type="project" value="InterPro"/>
</dbReference>
<dbReference type="Pfam" id="PF09995">
    <property type="entry name" value="MPAB_Lcp_cat"/>
    <property type="match status" value="1"/>
</dbReference>
<reference evidence="4 5" key="1">
    <citation type="submission" date="2018-08" db="EMBL/GenBank/DDBJ databases">
        <title>Fibrisoma montanum sp. nov., isolated from Danxia mountain soil.</title>
        <authorList>
            <person name="Huang Y."/>
        </authorList>
    </citation>
    <scope>NUCLEOTIDE SEQUENCE [LARGE SCALE GENOMIC DNA]</scope>
    <source>
        <strain evidence="4 5">HYT19</strain>
    </source>
</reference>
<dbReference type="PANTHER" id="PTHR37539:SF1">
    <property type="entry name" value="ER-BOUND OXYGENASE MPAB_MPAB'_RUBBER OXYGENASE CATALYTIC DOMAIN-CONTAINING PROTEIN"/>
    <property type="match status" value="1"/>
</dbReference>
<dbReference type="SUPFAM" id="SSF52129">
    <property type="entry name" value="Caspase-like"/>
    <property type="match status" value="1"/>
</dbReference>
<dbReference type="Pfam" id="PF00656">
    <property type="entry name" value="Peptidase_C14"/>
    <property type="match status" value="1"/>
</dbReference>
<dbReference type="EMBL" id="QXED01000013">
    <property type="protein sequence ID" value="RIV18102.1"/>
    <property type="molecule type" value="Genomic_DNA"/>
</dbReference>
<gene>
    <name evidence="4" type="ORF">DYU11_29545</name>
</gene>
<dbReference type="Pfam" id="PF13472">
    <property type="entry name" value="Lipase_GDSL_2"/>
    <property type="match status" value="1"/>
</dbReference>
<dbReference type="InterPro" id="IPR036514">
    <property type="entry name" value="SGNH_hydro_sf"/>
</dbReference>
<feature type="domain" description="ER-bound oxygenase mpaB/mpaB'/Rubber oxygenase catalytic" evidence="2">
    <location>
        <begin position="1146"/>
        <end position="1352"/>
    </location>
</feature>
<dbReference type="Proteomes" id="UP000283523">
    <property type="component" value="Unassembled WGS sequence"/>
</dbReference>
<evidence type="ECO:0000313" key="4">
    <source>
        <dbReference type="EMBL" id="RIV18102.1"/>
    </source>
</evidence>
<comment type="caution">
    <text evidence="4">The sequence shown here is derived from an EMBL/GenBank/DDBJ whole genome shotgun (WGS) entry which is preliminary data.</text>
</comment>
<dbReference type="CDD" id="cd00229">
    <property type="entry name" value="SGNH_hydrolase"/>
    <property type="match status" value="1"/>
</dbReference>
<keyword evidence="5" id="KW-1185">Reference proteome</keyword>